<organism evidence="1 2">
    <name type="scientific">Fibrella rubiginis</name>
    <dbReference type="NCBI Taxonomy" id="2817060"/>
    <lineage>
        <taxon>Bacteria</taxon>
        <taxon>Pseudomonadati</taxon>
        <taxon>Bacteroidota</taxon>
        <taxon>Cytophagia</taxon>
        <taxon>Cytophagales</taxon>
        <taxon>Spirosomataceae</taxon>
        <taxon>Fibrella</taxon>
    </lineage>
</organism>
<comment type="caution">
    <text evidence="1">The sequence shown here is derived from an EMBL/GenBank/DDBJ whole genome shotgun (WGS) entry which is preliminary data.</text>
</comment>
<evidence type="ECO:0000313" key="2">
    <source>
        <dbReference type="Proteomes" id="UP000664034"/>
    </source>
</evidence>
<name>A0A939GBL5_9BACT</name>
<dbReference type="Proteomes" id="UP000664034">
    <property type="component" value="Unassembled WGS sequence"/>
</dbReference>
<reference evidence="1" key="1">
    <citation type="submission" date="2021-03" db="EMBL/GenBank/DDBJ databases">
        <title>Fibrella sp. HMF5335 genome sequencing and assembly.</title>
        <authorList>
            <person name="Kang H."/>
            <person name="Kim H."/>
            <person name="Bae S."/>
            <person name="Joh K."/>
        </authorList>
    </citation>
    <scope>NUCLEOTIDE SEQUENCE</scope>
    <source>
        <strain evidence="1">HMF5335</strain>
    </source>
</reference>
<dbReference type="AlphaFoldDB" id="A0A939GBL5"/>
<protein>
    <submittedName>
        <fullName evidence="1">Uncharacterized protein</fullName>
    </submittedName>
</protein>
<keyword evidence="2" id="KW-1185">Reference proteome</keyword>
<evidence type="ECO:0000313" key="1">
    <source>
        <dbReference type="EMBL" id="MBO0935899.1"/>
    </source>
</evidence>
<sequence length="68" mass="8041">MTQTDFIKTFESFSPKDRRTIARKIQVRLLDDLFDELDAEMPDVDMSAEEIQQEINAYRNEKKAQSRS</sequence>
<proteinExistence type="predicted"/>
<dbReference type="RefSeq" id="WP_207363458.1">
    <property type="nucleotide sequence ID" value="NZ_JAFMYV010000002.1"/>
</dbReference>
<dbReference type="EMBL" id="JAFMYV010000002">
    <property type="protein sequence ID" value="MBO0935899.1"/>
    <property type="molecule type" value="Genomic_DNA"/>
</dbReference>
<accession>A0A939GBL5</accession>
<gene>
    <name evidence="1" type="ORF">J2I47_05000</name>
</gene>